<evidence type="ECO:0000313" key="3">
    <source>
        <dbReference type="Proteomes" id="UP000199630"/>
    </source>
</evidence>
<proteinExistence type="predicted"/>
<dbReference type="AlphaFoldDB" id="A0A1I3TTS7"/>
<dbReference type="OrthoDB" id="7867235at2"/>
<evidence type="ECO:0000313" key="2">
    <source>
        <dbReference type="EMBL" id="SFJ73749.1"/>
    </source>
</evidence>
<organism evidence="2 3">
    <name type="scientific">Celeribacter neptunius</name>
    <dbReference type="NCBI Taxonomy" id="588602"/>
    <lineage>
        <taxon>Bacteria</taxon>
        <taxon>Pseudomonadati</taxon>
        <taxon>Pseudomonadota</taxon>
        <taxon>Alphaproteobacteria</taxon>
        <taxon>Rhodobacterales</taxon>
        <taxon>Roseobacteraceae</taxon>
        <taxon>Celeribacter</taxon>
    </lineage>
</organism>
<protein>
    <submittedName>
        <fullName evidence="2">Phage DNA packaging protein, Nu1 subunit of terminase</fullName>
    </submittedName>
</protein>
<name>A0A1I3TTS7_9RHOB</name>
<accession>A0A1I3TTS7</accession>
<sequence length="172" mass="18317">MHSDLTALLSSDEPATSQQGLPVEMREGELATLLGVTGSRVRTLAQDGAIVRSRRGWYDVAASVTAYCARLREAAERAGRPSLQSDEVKAAAARLKAAQADLAELKASQARGEVVPIADVVREWASLLRDLRNALLAVPSRCGASLPHLTATDISTMEQEIRIALEGLADAD</sequence>
<keyword evidence="3" id="KW-1185">Reference proteome</keyword>
<dbReference type="RefSeq" id="WP_090061363.1">
    <property type="nucleotide sequence ID" value="NZ_FORH01000005.1"/>
</dbReference>
<reference evidence="3" key="1">
    <citation type="submission" date="2016-10" db="EMBL/GenBank/DDBJ databases">
        <authorList>
            <person name="Varghese N."/>
            <person name="Submissions S."/>
        </authorList>
    </citation>
    <scope>NUCLEOTIDE SEQUENCE [LARGE SCALE GENOMIC DNA]</scope>
    <source>
        <strain evidence="3">DSM 26471</strain>
    </source>
</reference>
<dbReference type="Proteomes" id="UP000199630">
    <property type="component" value="Unassembled WGS sequence"/>
</dbReference>
<evidence type="ECO:0000256" key="1">
    <source>
        <dbReference type="SAM" id="MobiDB-lite"/>
    </source>
</evidence>
<feature type="region of interest" description="Disordered" evidence="1">
    <location>
        <begin position="1"/>
        <end position="21"/>
    </location>
</feature>
<gene>
    <name evidence="2" type="ORF">SAMN04487991_2858</name>
</gene>
<dbReference type="EMBL" id="FORH01000005">
    <property type="protein sequence ID" value="SFJ73749.1"/>
    <property type="molecule type" value="Genomic_DNA"/>
</dbReference>
<dbReference type="STRING" id="588602.SAMN04487991_2858"/>